<gene>
    <name evidence="8" type="ORF">BC349_00505</name>
</gene>
<sequence length="181" mass="20449">MDWSVVDKTWTLFLDRDGVINHEKVADYIYNPGEFVLYDGVLEAMSILAKRFGKIIIVTNQRGIEKGLMTVADLHDIHEYMQETFSTVGAGVDAIYFCSSLEDKHPDRKPQPGMAFRAKADFPEIDFSKSVIVGNNLSDMEFGRNAGMFTVFVRTTHPLQELPHPAIDDSFNDLLNFARAL</sequence>
<dbReference type="InterPro" id="IPR036412">
    <property type="entry name" value="HAD-like_sf"/>
</dbReference>
<comment type="similarity">
    <text evidence="7">Belongs to the gmhB family.</text>
</comment>
<dbReference type="NCBIfam" id="TIGR01656">
    <property type="entry name" value="Histidinol-ppas"/>
    <property type="match status" value="1"/>
</dbReference>
<comment type="subcellular location">
    <subcellularLocation>
        <location evidence="1 7">Cytoplasm</location>
    </subcellularLocation>
</comment>
<dbReference type="InterPro" id="IPR004446">
    <property type="entry name" value="Heptose_bisP_phosphatase"/>
</dbReference>
<evidence type="ECO:0000256" key="4">
    <source>
        <dbReference type="ARBA" id="ARBA00022801"/>
    </source>
</evidence>
<evidence type="ECO:0000256" key="5">
    <source>
        <dbReference type="ARBA" id="ARBA00023277"/>
    </source>
</evidence>
<dbReference type="Pfam" id="PF13242">
    <property type="entry name" value="Hydrolase_like"/>
    <property type="match status" value="1"/>
</dbReference>
<dbReference type="RefSeq" id="WP_187254794.1">
    <property type="nucleotide sequence ID" value="NZ_JBHULF010000006.1"/>
</dbReference>
<dbReference type="NCBIfam" id="TIGR01662">
    <property type="entry name" value="HAD-SF-IIIA"/>
    <property type="match status" value="1"/>
</dbReference>
<keyword evidence="4 7" id="KW-0378">Hydrolase</keyword>
<name>A0ABR7M337_9BACT</name>
<organism evidence="8 9">
    <name type="scientific">Flavihumibacter stibioxidans</name>
    <dbReference type="NCBI Taxonomy" id="1834163"/>
    <lineage>
        <taxon>Bacteria</taxon>
        <taxon>Pseudomonadati</taxon>
        <taxon>Bacteroidota</taxon>
        <taxon>Chitinophagia</taxon>
        <taxon>Chitinophagales</taxon>
        <taxon>Chitinophagaceae</taxon>
        <taxon>Flavihumibacter</taxon>
    </lineage>
</organism>
<dbReference type="EC" id="3.1.3.-" evidence="7"/>
<evidence type="ECO:0000256" key="2">
    <source>
        <dbReference type="ARBA" id="ARBA00022490"/>
    </source>
</evidence>
<dbReference type="PANTHER" id="PTHR42891">
    <property type="entry name" value="D-GLYCERO-BETA-D-MANNO-HEPTOSE-1,7-BISPHOSPHATE 7-PHOSPHATASE"/>
    <property type="match status" value="1"/>
</dbReference>
<evidence type="ECO:0000256" key="6">
    <source>
        <dbReference type="ARBA" id="ARBA00031828"/>
    </source>
</evidence>
<evidence type="ECO:0000313" key="9">
    <source>
        <dbReference type="Proteomes" id="UP000765802"/>
    </source>
</evidence>
<evidence type="ECO:0000256" key="3">
    <source>
        <dbReference type="ARBA" id="ARBA00022723"/>
    </source>
</evidence>
<evidence type="ECO:0000256" key="7">
    <source>
        <dbReference type="PIRNR" id="PIRNR004682"/>
    </source>
</evidence>
<dbReference type="SUPFAM" id="SSF56784">
    <property type="entry name" value="HAD-like"/>
    <property type="match status" value="1"/>
</dbReference>
<dbReference type="PIRSF" id="PIRSF004682">
    <property type="entry name" value="GmhB"/>
    <property type="match status" value="1"/>
</dbReference>
<keyword evidence="9" id="KW-1185">Reference proteome</keyword>
<reference evidence="8 9" key="1">
    <citation type="submission" date="2016-07" db="EMBL/GenBank/DDBJ databases">
        <title>Genome analysis of Flavihumibacter stibioxidans YS-17.</title>
        <authorList>
            <person name="Shi K."/>
            <person name="Han Y."/>
            <person name="Wang G."/>
        </authorList>
    </citation>
    <scope>NUCLEOTIDE SEQUENCE [LARGE SCALE GENOMIC DNA]</scope>
    <source>
        <strain evidence="8 9">YS-17</strain>
    </source>
</reference>
<protein>
    <recommendedName>
        <fullName evidence="6 7">D,D-heptose 1,7-bisphosphate phosphatase</fullName>
        <ecNumber evidence="7">3.1.3.-</ecNumber>
    </recommendedName>
</protein>
<keyword evidence="2 7" id="KW-0963">Cytoplasm</keyword>
<comment type="caution">
    <text evidence="8">The sequence shown here is derived from an EMBL/GenBank/DDBJ whole genome shotgun (WGS) entry which is preliminary data.</text>
</comment>
<keyword evidence="5 7" id="KW-0119">Carbohydrate metabolism</keyword>
<dbReference type="Gene3D" id="3.40.50.1000">
    <property type="entry name" value="HAD superfamily/HAD-like"/>
    <property type="match status" value="1"/>
</dbReference>
<dbReference type="EMBL" id="MBUA01000001">
    <property type="protein sequence ID" value="MBC6489433.1"/>
    <property type="molecule type" value="Genomic_DNA"/>
</dbReference>
<proteinExistence type="inferred from homology"/>
<dbReference type="InterPro" id="IPR006549">
    <property type="entry name" value="HAD-SF_hydro_IIIA"/>
</dbReference>
<dbReference type="InterPro" id="IPR023214">
    <property type="entry name" value="HAD_sf"/>
</dbReference>
<accession>A0ABR7M337</accession>
<dbReference type="InterPro" id="IPR006543">
    <property type="entry name" value="Histidinol-phos"/>
</dbReference>
<evidence type="ECO:0000313" key="8">
    <source>
        <dbReference type="EMBL" id="MBC6489433.1"/>
    </source>
</evidence>
<evidence type="ECO:0000256" key="1">
    <source>
        <dbReference type="ARBA" id="ARBA00004496"/>
    </source>
</evidence>
<dbReference type="PANTHER" id="PTHR42891:SF1">
    <property type="entry name" value="D-GLYCERO-BETA-D-MANNO-HEPTOSE-1,7-BISPHOSPHATE 7-PHOSPHATASE"/>
    <property type="match status" value="1"/>
</dbReference>
<dbReference type="Proteomes" id="UP000765802">
    <property type="component" value="Unassembled WGS sequence"/>
</dbReference>
<keyword evidence="3" id="KW-0479">Metal-binding</keyword>